<feature type="domain" description="HpaB/PvcC/4-BUDH C-terminal" evidence="5">
    <location>
        <begin position="279"/>
        <end position="473"/>
    </location>
</feature>
<dbReference type="SUPFAM" id="SSF56645">
    <property type="entry name" value="Acyl-CoA dehydrogenase NM domain-like"/>
    <property type="match status" value="1"/>
</dbReference>
<evidence type="ECO:0000256" key="3">
    <source>
        <dbReference type="ARBA" id="ARBA00023002"/>
    </source>
</evidence>
<evidence type="ECO:0000259" key="6">
    <source>
        <dbReference type="Pfam" id="PF11794"/>
    </source>
</evidence>
<comment type="caution">
    <text evidence="7">The sequence shown here is derived from an EMBL/GenBank/DDBJ whole genome shotgun (WGS) entry which is preliminary data.</text>
</comment>
<evidence type="ECO:0008006" key="9">
    <source>
        <dbReference type="Google" id="ProtNLM"/>
    </source>
</evidence>
<dbReference type="PIRSF" id="PIRSF000331">
    <property type="entry name" value="HpaA_HpaB"/>
    <property type="match status" value="1"/>
</dbReference>
<evidence type="ECO:0000256" key="4">
    <source>
        <dbReference type="PIRSR" id="PIRSR000331-2"/>
    </source>
</evidence>
<organism evidence="7 8">
    <name type="scientific">Desulfomonile tiedjei</name>
    <dbReference type="NCBI Taxonomy" id="2358"/>
    <lineage>
        <taxon>Bacteria</taxon>
        <taxon>Pseudomonadati</taxon>
        <taxon>Thermodesulfobacteriota</taxon>
        <taxon>Desulfomonilia</taxon>
        <taxon>Desulfomonilales</taxon>
        <taxon>Desulfomonilaceae</taxon>
        <taxon>Desulfomonile</taxon>
    </lineage>
</organism>
<keyword evidence="3" id="KW-0560">Oxidoreductase</keyword>
<dbReference type="PANTHER" id="PTHR36117:SF3">
    <property type="entry name" value="4-HYDROXYPHENYLACETATE 3-MONOOXYGENASE-RELATED"/>
    <property type="match status" value="1"/>
</dbReference>
<feature type="domain" description="HpaB/PvcC/4-BUDH N-terminal" evidence="6">
    <location>
        <begin position="5"/>
        <end position="271"/>
    </location>
</feature>
<dbReference type="InterPro" id="IPR004925">
    <property type="entry name" value="HpaB/PvcC/4-BUDH"/>
</dbReference>
<feature type="binding site" evidence="4">
    <location>
        <position position="191"/>
    </location>
    <ligand>
        <name>FAD</name>
        <dbReference type="ChEBI" id="CHEBI:57692"/>
    </ligand>
</feature>
<evidence type="ECO:0000259" key="5">
    <source>
        <dbReference type="Pfam" id="PF03241"/>
    </source>
</evidence>
<dbReference type="GO" id="GO:0016627">
    <property type="term" value="F:oxidoreductase activity, acting on the CH-CH group of donors"/>
    <property type="evidence" value="ECO:0007669"/>
    <property type="project" value="InterPro"/>
</dbReference>
<reference evidence="7" key="1">
    <citation type="submission" date="2020-07" db="EMBL/GenBank/DDBJ databases">
        <title>Huge and variable diversity of episymbiotic CPR bacteria and DPANN archaea in groundwater ecosystems.</title>
        <authorList>
            <person name="He C.Y."/>
            <person name="Keren R."/>
            <person name="Whittaker M."/>
            <person name="Farag I.F."/>
            <person name="Doudna J."/>
            <person name="Cate J.H.D."/>
            <person name="Banfield J.F."/>
        </authorList>
    </citation>
    <scope>NUCLEOTIDE SEQUENCE</scope>
    <source>
        <strain evidence="7">NC_groundwater_1664_Pr3_B-0.1um_52_9</strain>
    </source>
</reference>
<evidence type="ECO:0000256" key="1">
    <source>
        <dbReference type="ARBA" id="ARBA00022630"/>
    </source>
</evidence>
<dbReference type="Pfam" id="PF11794">
    <property type="entry name" value="HpaB_N"/>
    <property type="match status" value="1"/>
</dbReference>
<dbReference type="Pfam" id="PF03241">
    <property type="entry name" value="HpaB"/>
    <property type="match status" value="1"/>
</dbReference>
<dbReference type="InterPro" id="IPR024674">
    <property type="entry name" value="HpaB/PvcC/4-BUDH_N"/>
</dbReference>
<dbReference type="InterPro" id="IPR024719">
    <property type="entry name" value="HpaB/PvcC/4-BUDH_C"/>
</dbReference>
<evidence type="ECO:0000313" key="7">
    <source>
        <dbReference type="EMBL" id="MBI5251663.1"/>
    </source>
</evidence>
<name>A0A9D6V4E0_9BACT</name>
<dbReference type="Gene3D" id="2.40.110.10">
    <property type="entry name" value="Butyryl-CoA Dehydrogenase, subunit A, domain 2"/>
    <property type="match status" value="1"/>
</dbReference>
<dbReference type="SUPFAM" id="SSF47203">
    <property type="entry name" value="Acyl-CoA dehydrogenase C-terminal domain-like"/>
    <property type="match status" value="1"/>
</dbReference>
<accession>A0A9D6V4E0</accession>
<evidence type="ECO:0000313" key="8">
    <source>
        <dbReference type="Proteomes" id="UP000807825"/>
    </source>
</evidence>
<keyword evidence="2 4" id="KW-0274">FAD</keyword>
<protein>
    <recommendedName>
        <fullName evidence="9">Aromatic ring hydroxylase</fullName>
    </recommendedName>
</protein>
<dbReference type="AlphaFoldDB" id="A0A9D6V4E0"/>
<dbReference type="EMBL" id="JACRDE010000504">
    <property type="protein sequence ID" value="MBI5251663.1"/>
    <property type="molecule type" value="Genomic_DNA"/>
</dbReference>
<dbReference type="Gene3D" id="1.20.140.10">
    <property type="entry name" value="Butyryl-CoA Dehydrogenase, subunit A, domain 3"/>
    <property type="match status" value="1"/>
</dbReference>
<dbReference type="InterPro" id="IPR046373">
    <property type="entry name" value="Acyl-CoA_Oxase/DH_mid-dom_sf"/>
</dbReference>
<sequence>MALMTAEEYKAKLDDGRVVYYRGERIKNVATDPNISTCVNTMAVDYEMAHDPKYKDLALVDDPELGEPVSRYYYKPQSADDLLKAYDLIVTSTALADGYIPLAHDIGSDALNAITITAHMMGNQDYMDRAENFRRYLKKEDIASCAAVTCVKGDRMLRPSDQEQLHPDYYVRVVDKNNKGIVVRGAKVHITGAAYCQEIIAVPCRQMTEQDSDYAVSFAIPPNTKGITQVIRPFRSSLSSIEFPNERPLRMHTDSLIIFDDVFIPWERVFLCGEWKFAATMVYNFALMHRRTGCAYRVPLSEQLLGMAKAIADYNGVTKAAHVREKITDLIIYLETLKALSKAACYDFVRHGDMAVPNPVTTNIAKYHFAHNYHDVVKVIQDLSGGLLVTAPTFKDYQNPDTHDFIDKYLGAKKGVSTEQRLRMLDLIRRMTGADLETICLHGEGSPMAERMTIWMEGAKVMEQCKRLVEEMAGIK</sequence>
<gene>
    <name evidence="7" type="ORF">HY912_19395</name>
</gene>
<evidence type="ECO:0000256" key="2">
    <source>
        <dbReference type="ARBA" id="ARBA00022827"/>
    </source>
</evidence>
<proteinExistence type="predicted"/>
<dbReference type="PANTHER" id="PTHR36117">
    <property type="entry name" value="4-HYDROXYPHENYLACETATE 3-MONOOXYGENASE-RELATED"/>
    <property type="match status" value="1"/>
</dbReference>
<dbReference type="InterPro" id="IPR036250">
    <property type="entry name" value="AcylCo_DH-like_C"/>
</dbReference>
<dbReference type="Gene3D" id="1.10.3140.10">
    <property type="entry name" value="4-hydroxybutyryl-coa dehydratase, domain 1"/>
    <property type="match status" value="1"/>
</dbReference>
<dbReference type="Proteomes" id="UP000807825">
    <property type="component" value="Unassembled WGS sequence"/>
</dbReference>
<dbReference type="InterPro" id="IPR009100">
    <property type="entry name" value="AcylCoA_DH/oxidase_NM_dom_sf"/>
</dbReference>
<keyword evidence="1" id="KW-0285">Flavoprotein</keyword>